<dbReference type="Proteomes" id="UP000572680">
    <property type="component" value="Unassembled WGS sequence"/>
</dbReference>
<evidence type="ECO:0000259" key="1">
    <source>
        <dbReference type="Pfam" id="PF04149"/>
    </source>
</evidence>
<name>A0A7W3QJZ7_ACTNM</name>
<dbReference type="EMBL" id="JACJIA010000002">
    <property type="protein sequence ID" value="MBA8949915.1"/>
    <property type="molecule type" value="Genomic_DNA"/>
</dbReference>
<reference evidence="2 3" key="1">
    <citation type="submission" date="2020-08" db="EMBL/GenBank/DDBJ databases">
        <title>Genomic Encyclopedia of Type Strains, Phase IV (KMG-IV): sequencing the most valuable type-strain genomes for metagenomic binning, comparative biology and taxonomic classification.</title>
        <authorList>
            <person name="Goeker M."/>
        </authorList>
    </citation>
    <scope>NUCLEOTIDE SEQUENCE [LARGE SCALE GENOMIC DNA]</scope>
    <source>
        <strain evidence="2 3">DSM 44197</strain>
    </source>
</reference>
<evidence type="ECO:0000313" key="2">
    <source>
        <dbReference type="EMBL" id="MBA8949915.1"/>
    </source>
</evidence>
<accession>A0A7W3QJZ7</accession>
<gene>
    <name evidence="2" type="ORF">HNR61_001528</name>
</gene>
<organism evidence="2 3">
    <name type="scientific">Actinomadura namibiensis</name>
    <dbReference type="NCBI Taxonomy" id="182080"/>
    <lineage>
        <taxon>Bacteria</taxon>
        <taxon>Bacillati</taxon>
        <taxon>Actinomycetota</taxon>
        <taxon>Actinomycetes</taxon>
        <taxon>Streptosporangiales</taxon>
        <taxon>Thermomonosporaceae</taxon>
        <taxon>Actinomadura</taxon>
    </lineage>
</organism>
<keyword evidence="3" id="KW-1185">Reference proteome</keyword>
<dbReference type="InterPro" id="IPR007278">
    <property type="entry name" value="DUF397"/>
</dbReference>
<evidence type="ECO:0000313" key="3">
    <source>
        <dbReference type="Proteomes" id="UP000572680"/>
    </source>
</evidence>
<dbReference type="AlphaFoldDB" id="A0A7W3QJZ7"/>
<feature type="domain" description="DUF397" evidence="1">
    <location>
        <begin position="11"/>
        <end position="63"/>
    </location>
</feature>
<sequence length="71" mass="7797">MVDRSFRGTGAVWRKSAHSAESSDCVEIAAVRALILVRDSKDASGPVLTLDRPHWRGLLCGIRDSRSEPFS</sequence>
<comment type="caution">
    <text evidence="2">The sequence shown here is derived from an EMBL/GenBank/DDBJ whole genome shotgun (WGS) entry which is preliminary data.</text>
</comment>
<proteinExistence type="predicted"/>
<dbReference type="Pfam" id="PF04149">
    <property type="entry name" value="DUF397"/>
    <property type="match status" value="1"/>
</dbReference>
<protein>
    <recommendedName>
        <fullName evidence="1">DUF397 domain-containing protein</fullName>
    </recommendedName>
</protein>
<dbReference type="RefSeq" id="WP_084000735.1">
    <property type="nucleotide sequence ID" value="NZ_BAAALP010000027.1"/>
</dbReference>